<name>A0A1G2ICT1_9BACT</name>
<comment type="similarity">
    <text evidence="1">Belongs to the UPF0213 family.</text>
</comment>
<comment type="caution">
    <text evidence="3">The sequence shown here is derived from an EMBL/GenBank/DDBJ whole genome shotgun (WGS) entry which is preliminary data.</text>
</comment>
<dbReference type="AlphaFoldDB" id="A0A1G2ICT1"/>
<dbReference type="SUPFAM" id="SSF82771">
    <property type="entry name" value="GIY-YIG endonuclease"/>
    <property type="match status" value="1"/>
</dbReference>
<reference evidence="3 4" key="1">
    <citation type="journal article" date="2016" name="Nat. Commun.">
        <title>Thousands of microbial genomes shed light on interconnected biogeochemical processes in an aquifer system.</title>
        <authorList>
            <person name="Anantharaman K."/>
            <person name="Brown C.T."/>
            <person name="Hug L.A."/>
            <person name="Sharon I."/>
            <person name="Castelle C.J."/>
            <person name="Probst A.J."/>
            <person name="Thomas B.C."/>
            <person name="Singh A."/>
            <person name="Wilkins M.J."/>
            <person name="Karaoz U."/>
            <person name="Brodie E.L."/>
            <person name="Williams K.H."/>
            <person name="Hubbard S.S."/>
            <person name="Banfield J.F."/>
        </authorList>
    </citation>
    <scope>NUCLEOTIDE SEQUENCE [LARGE SCALE GENOMIC DNA]</scope>
</reference>
<dbReference type="CDD" id="cd10449">
    <property type="entry name" value="GIY-YIG_SLX1_like"/>
    <property type="match status" value="1"/>
</dbReference>
<dbReference type="PANTHER" id="PTHR34477">
    <property type="entry name" value="UPF0213 PROTEIN YHBQ"/>
    <property type="match status" value="1"/>
</dbReference>
<dbReference type="PROSITE" id="PS50164">
    <property type="entry name" value="GIY_YIG"/>
    <property type="match status" value="1"/>
</dbReference>
<gene>
    <name evidence="3" type="ORF">A2908_01530</name>
</gene>
<dbReference type="InterPro" id="IPR035901">
    <property type="entry name" value="GIY-YIG_endonuc_sf"/>
</dbReference>
<dbReference type="STRING" id="1802214.A2908_01530"/>
<dbReference type="EMBL" id="MHPA01000025">
    <property type="protein sequence ID" value="OGZ72534.1"/>
    <property type="molecule type" value="Genomic_DNA"/>
</dbReference>
<dbReference type="InterPro" id="IPR000305">
    <property type="entry name" value="GIY-YIG_endonuc"/>
</dbReference>
<dbReference type="InterPro" id="IPR050190">
    <property type="entry name" value="UPF0213_domain"/>
</dbReference>
<organism evidence="3 4">
    <name type="scientific">Candidatus Staskawiczbacteria bacterium RIFCSPLOWO2_01_FULL_38_12b</name>
    <dbReference type="NCBI Taxonomy" id="1802214"/>
    <lineage>
        <taxon>Bacteria</taxon>
        <taxon>Candidatus Staskawicziibacteriota</taxon>
    </lineage>
</organism>
<dbReference type="Gene3D" id="3.40.1440.10">
    <property type="entry name" value="GIY-YIG endonuclease"/>
    <property type="match status" value="1"/>
</dbReference>
<dbReference type="Pfam" id="PF01541">
    <property type="entry name" value="GIY-YIG"/>
    <property type="match status" value="1"/>
</dbReference>
<accession>A0A1G2ICT1</accession>
<proteinExistence type="inferred from homology"/>
<protein>
    <recommendedName>
        <fullName evidence="2">GIY-YIG domain-containing protein</fullName>
    </recommendedName>
</protein>
<evidence type="ECO:0000259" key="2">
    <source>
        <dbReference type="PROSITE" id="PS50164"/>
    </source>
</evidence>
<sequence length="99" mass="11976">MPRSRISNWHYVYVLQSLKDRAFYIGYTTNLVIRLKQHNAKTNFSTKSRTPFKYIYIEACINEDDARRREGYLKTTQGGRFLKLRLREFIKTDFVEKLF</sequence>
<evidence type="ECO:0000313" key="4">
    <source>
        <dbReference type="Proteomes" id="UP000176774"/>
    </source>
</evidence>
<dbReference type="PANTHER" id="PTHR34477:SF1">
    <property type="entry name" value="UPF0213 PROTEIN YHBQ"/>
    <property type="match status" value="1"/>
</dbReference>
<feature type="domain" description="GIY-YIG" evidence="2">
    <location>
        <begin position="8"/>
        <end position="83"/>
    </location>
</feature>
<dbReference type="Proteomes" id="UP000176774">
    <property type="component" value="Unassembled WGS sequence"/>
</dbReference>
<evidence type="ECO:0000256" key="1">
    <source>
        <dbReference type="ARBA" id="ARBA00007435"/>
    </source>
</evidence>
<evidence type="ECO:0000313" key="3">
    <source>
        <dbReference type="EMBL" id="OGZ72534.1"/>
    </source>
</evidence>